<dbReference type="EMBL" id="CAJGYM010000114">
    <property type="protein sequence ID" value="CAD6198067.1"/>
    <property type="molecule type" value="Genomic_DNA"/>
</dbReference>
<sequence>MTATKVIGIIYETRRTFFGFPQLQWVGILLRSKGSEANAQEKQQPQEVVRHEISIWEEVGIFRRRSNYMKREKPYQPTIYMHTFVVVVCCKMGRSLLERALMAEMPRNFDGAQKVRGGAHGFVQRSSSNSIQQDKVCLSEETASVLWDSGRLSAAGFTRRFFGFVLCYHKSCRELEKVYRTGPAPPTRLIMSPANWCFVLALSFVFSAWRLP</sequence>
<organism evidence="1 2">
    <name type="scientific">Caenorhabditis auriculariae</name>
    <dbReference type="NCBI Taxonomy" id="2777116"/>
    <lineage>
        <taxon>Eukaryota</taxon>
        <taxon>Metazoa</taxon>
        <taxon>Ecdysozoa</taxon>
        <taxon>Nematoda</taxon>
        <taxon>Chromadorea</taxon>
        <taxon>Rhabditida</taxon>
        <taxon>Rhabditina</taxon>
        <taxon>Rhabditomorpha</taxon>
        <taxon>Rhabditoidea</taxon>
        <taxon>Rhabditidae</taxon>
        <taxon>Peloderinae</taxon>
        <taxon>Caenorhabditis</taxon>
    </lineage>
</organism>
<evidence type="ECO:0000313" key="1">
    <source>
        <dbReference type="EMBL" id="CAD6198067.1"/>
    </source>
</evidence>
<dbReference type="Proteomes" id="UP000835052">
    <property type="component" value="Unassembled WGS sequence"/>
</dbReference>
<gene>
    <name evidence="1" type="ORF">CAUJ_LOCUS13974</name>
</gene>
<evidence type="ECO:0000313" key="2">
    <source>
        <dbReference type="Proteomes" id="UP000835052"/>
    </source>
</evidence>
<name>A0A8S1HS49_9PELO</name>
<reference evidence="1" key="1">
    <citation type="submission" date="2020-10" db="EMBL/GenBank/DDBJ databases">
        <authorList>
            <person name="Kikuchi T."/>
        </authorList>
    </citation>
    <scope>NUCLEOTIDE SEQUENCE</scope>
    <source>
        <strain evidence="1">NKZ352</strain>
    </source>
</reference>
<accession>A0A8S1HS49</accession>
<protein>
    <submittedName>
        <fullName evidence="1">Uncharacterized protein</fullName>
    </submittedName>
</protein>
<keyword evidence="2" id="KW-1185">Reference proteome</keyword>
<dbReference type="AlphaFoldDB" id="A0A8S1HS49"/>
<proteinExistence type="predicted"/>
<comment type="caution">
    <text evidence="1">The sequence shown here is derived from an EMBL/GenBank/DDBJ whole genome shotgun (WGS) entry which is preliminary data.</text>
</comment>